<organism evidence="10 11">
    <name type="scientific">Streptomyces lycii</name>
    <dbReference type="NCBI Taxonomy" id="2654337"/>
    <lineage>
        <taxon>Bacteria</taxon>
        <taxon>Bacillati</taxon>
        <taxon>Actinomycetota</taxon>
        <taxon>Actinomycetes</taxon>
        <taxon>Kitasatosporales</taxon>
        <taxon>Streptomycetaceae</taxon>
        <taxon>Streptomyces</taxon>
    </lineage>
</organism>
<protein>
    <submittedName>
        <fullName evidence="10">Dihydroxy-acid dehydratase</fullName>
    </submittedName>
</protein>
<dbReference type="SUPFAM" id="SSF143975">
    <property type="entry name" value="IlvD/EDD N-terminal domain-like"/>
    <property type="match status" value="1"/>
</dbReference>
<proteinExistence type="inferred from homology"/>
<dbReference type="SUPFAM" id="SSF52016">
    <property type="entry name" value="LeuD/IlvD-like"/>
    <property type="match status" value="1"/>
</dbReference>
<reference evidence="10 11" key="1">
    <citation type="submission" date="2019-10" db="EMBL/GenBank/DDBJ databases">
        <title>Streptomyces tenebrisbrunneis sp.nov., an endogenous actinomycete isolated from of Lycium ruthenicum.</title>
        <authorList>
            <person name="Ma L."/>
        </authorList>
    </citation>
    <scope>NUCLEOTIDE SEQUENCE [LARGE SCALE GENOMIC DNA]</scope>
    <source>
        <strain evidence="10 11">TRM 66187</strain>
    </source>
</reference>
<dbReference type="InterPro" id="IPR037237">
    <property type="entry name" value="IlvD/EDD_N"/>
</dbReference>
<accession>A0ABQ7FRD8</accession>
<dbReference type="PANTHER" id="PTHR43183:SF2">
    <property type="entry name" value="DIHYDROXY-ACID DEHYDRATASE"/>
    <property type="match status" value="1"/>
</dbReference>
<dbReference type="Proteomes" id="UP000621266">
    <property type="component" value="Unassembled WGS sequence"/>
</dbReference>
<dbReference type="Pfam" id="PF00920">
    <property type="entry name" value="ILVD_EDD_N"/>
    <property type="match status" value="1"/>
</dbReference>
<comment type="caution">
    <text evidence="10">The sequence shown here is derived from an EMBL/GenBank/DDBJ whole genome shotgun (WGS) entry which is preliminary data.</text>
</comment>
<keyword evidence="2" id="KW-0001">2Fe-2S</keyword>
<keyword evidence="5" id="KW-0411">Iron-sulfur</keyword>
<dbReference type="InterPro" id="IPR020558">
    <property type="entry name" value="DiOHA_6PGluconate_deHydtase_CS"/>
</dbReference>
<comment type="similarity">
    <text evidence="1">Belongs to the IlvD/Edd family.</text>
</comment>
<evidence type="ECO:0000256" key="4">
    <source>
        <dbReference type="ARBA" id="ARBA00023004"/>
    </source>
</evidence>
<gene>
    <name evidence="10" type="ORF">GCU69_02385</name>
</gene>
<dbReference type="InterPro" id="IPR056740">
    <property type="entry name" value="ILV_EDD_C"/>
</dbReference>
<dbReference type="NCBIfam" id="NF004784">
    <property type="entry name" value="PRK06131.1"/>
    <property type="match status" value="1"/>
</dbReference>
<keyword evidence="6" id="KW-0456">Lyase</keyword>
<evidence type="ECO:0000256" key="3">
    <source>
        <dbReference type="ARBA" id="ARBA00022723"/>
    </source>
</evidence>
<evidence type="ECO:0000259" key="8">
    <source>
        <dbReference type="Pfam" id="PF00920"/>
    </source>
</evidence>
<dbReference type="Pfam" id="PF24877">
    <property type="entry name" value="ILV_EDD_C"/>
    <property type="match status" value="1"/>
</dbReference>
<keyword evidence="7" id="KW-0100">Branched-chain amino acid biosynthesis</keyword>
<evidence type="ECO:0000256" key="2">
    <source>
        <dbReference type="ARBA" id="ARBA00022714"/>
    </source>
</evidence>
<dbReference type="PANTHER" id="PTHR43183">
    <property type="entry name" value="HYPOTHETICAL DIHYDROXYACID DEHYDRATASE (EUROFUNG)-RELATED"/>
    <property type="match status" value="1"/>
</dbReference>
<dbReference type="NCBIfam" id="NF009560">
    <property type="entry name" value="PRK13017.1"/>
    <property type="match status" value="1"/>
</dbReference>
<evidence type="ECO:0000256" key="1">
    <source>
        <dbReference type="ARBA" id="ARBA00006486"/>
    </source>
</evidence>
<evidence type="ECO:0000256" key="7">
    <source>
        <dbReference type="ARBA" id="ARBA00023304"/>
    </source>
</evidence>
<dbReference type="Gene3D" id="3.50.30.80">
    <property type="entry name" value="IlvD/EDD C-terminal domain-like"/>
    <property type="match status" value="1"/>
</dbReference>
<dbReference type="InterPro" id="IPR052352">
    <property type="entry name" value="Sugar_Degrad_Dehydratases"/>
</dbReference>
<feature type="domain" description="Dihydroxy-acid/6-phosphogluconate dehydratase C-terminal" evidence="9">
    <location>
        <begin position="371"/>
        <end position="565"/>
    </location>
</feature>
<sequence length="582" mass="62419">MTGAERRGDGRRSPEELRSHAWYGTDGLRSFSHRARTRQLGYLPEEHLGKPVIAVLNTWSDINPCHQHLRERAEAVKRGVWQAGGFPLEFPVSTLSETFQKPTPMLYRNLLALETEELLRSYPVDGAVLMGGCDKTTPGLLMGAASADLPALFVPAGPMLRGHWRGETLGSGTDMWKYWDDKRAGLIGDCEMAELECGLARSPGHCMTMGTASTMTAVAEALGVTVPGASSIPAVDSGHSRMAAAAGMRAVELAWRDLRLSRILTREAYEDAVTTVAALGGSTNAIIHLIAMAGRSGVKLTLDDFDAIVRRVPVLANLRPGGAYLMEDFHYAGGLPGLLARLADRLHLDRPTVAHDSLREQIAGALVHDDDVIRTAGDPLAPEGGIAVLRGNLAPDGAVIKHVAAEPHLLRHTGPAVVFDDYRTLQATIDDPDLGITADSVLVLRGSGPLGGPGMPEYGMLPIPAHLLKQGVRDMVRISDARMSGTSYGACVLHVAPESHAGGPLALVRTGDPVTLDVEARLLRLEVDEAELERRRAALTPPTARYGRGYGALYEQHITQADTGCDFDFLARPGEVPEPYAG</sequence>
<evidence type="ECO:0000313" key="10">
    <source>
        <dbReference type="EMBL" id="KAF4410713.1"/>
    </source>
</evidence>
<keyword evidence="11" id="KW-1185">Reference proteome</keyword>
<dbReference type="RefSeq" id="WP_098751324.1">
    <property type="nucleotide sequence ID" value="NZ_WHPN01000044.1"/>
</dbReference>
<evidence type="ECO:0000256" key="5">
    <source>
        <dbReference type="ARBA" id="ARBA00023014"/>
    </source>
</evidence>
<keyword evidence="4" id="KW-0408">Iron</keyword>
<dbReference type="InterPro" id="IPR000581">
    <property type="entry name" value="ILV_EDD_N"/>
</dbReference>
<evidence type="ECO:0000313" key="11">
    <source>
        <dbReference type="Proteomes" id="UP000621266"/>
    </source>
</evidence>
<feature type="domain" description="Dihydroxy-acid/6-phosphogluconate dehydratase N-terminal" evidence="8">
    <location>
        <begin position="50"/>
        <end position="360"/>
    </location>
</feature>
<dbReference type="EMBL" id="WHPN01000044">
    <property type="protein sequence ID" value="KAF4410713.1"/>
    <property type="molecule type" value="Genomic_DNA"/>
</dbReference>
<evidence type="ECO:0000259" key="9">
    <source>
        <dbReference type="Pfam" id="PF24877"/>
    </source>
</evidence>
<name>A0ABQ7FRD8_9ACTN</name>
<dbReference type="InterPro" id="IPR042096">
    <property type="entry name" value="Dihydro-acid_dehy_C"/>
</dbReference>
<keyword evidence="3" id="KW-0479">Metal-binding</keyword>
<evidence type="ECO:0000256" key="6">
    <source>
        <dbReference type="ARBA" id="ARBA00023239"/>
    </source>
</evidence>
<dbReference type="PROSITE" id="PS00886">
    <property type="entry name" value="ILVD_EDD_1"/>
    <property type="match status" value="1"/>
</dbReference>
<keyword evidence="7" id="KW-0028">Amino-acid biosynthesis</keyword>
<dbReference type="NCBIfam" id="NF009559">
    <property type="entry name" value="PRK13016.1"/>
    <property type="match status" value="1"/>
</dbReference>